<evidence type="ECO:0000256" key="1">
    <source>
        <dbReference type="ARBA" id="ARBA00022598"/>
    </source>
</evidence>
<proteinExistence type="predicted"/>
<dbReference type="CDD" id="cd19534">
    <property type="entry name" value="E_NRPS"/>
    <property type="match status" value="1"/>
</dbReference>
<dbReference type="InterPro" id="IPR010060">
    <property type="entry name" value="NRPS_synth"/>
</dbReference>
<gene>
    <name evidence="3" type="ORF">A3844_21070</name>
</gene>
<name>A0ABX3ELX1_9BACL</name>
<feature type="domain" description="Condensation" evidence="2">
    <location>
        <begin position="1"/>
        <end position="417"/>
    </location>
</feature>
<keyword evidence="1" id="KW-0436">Ligase</keyword>
<comment type="caution">
    <text evidence="3">The sequence shown here is derived from an EMBL/GenBank/DDBJ whole genome shotgun (WGS) entry which is preliminary data.</text>
</comment>
<evidence type="ECO:0000313" key="4">
    <source>
        <dbReference type="Proteomes" id="UP000186058"/>
    </source>
</evidence>
<organism evidence="3 4">
    <name type="scientific">Paenibacillus helianthi</name>
    <dbReference type="NCBI Taxonomy" id="1349432"/>
    <lineage>
        <taxon>Bacteria</taxon>
        <taxon>Bacillati</taxon>
        <taxon>Bacillota</taxon>
        <taxon>Bacilli</taxon>
        <taxon>Bacillales</taxon>
        <taxon>Paenibacillaceae</taxon>
        <taxon>Paenibacillus</taxon>
    </lineage>
</organism>
<sequence>MLYRKEGYREDIVQQVMQRMMEHHDALRMVYEQTETTVHQYNKGIQELLVEVPVLEVRGQGLEEVERQATRIQESIDLEKGPMMRLGLFRADDGDHLLIVIHHLVVDGISWRILLEDFASGYAQALKGEEIKFQAKTASYQEWSSRMKEYVRSEAFAAEKSYWQQRLNQANGVGAEVTAEEVGQIGDGKYIEVQLDEDMTEKALRQVNQAYNTEINDILMTALAMAIHEWDGRKEICIDMEGHGREELVEGLDITRTVGWFTSIYPVILQVKEQELGRQIKTIKEALRSIPNKGIGYGMYRYWSEEGQGDGRKVSGISFNYLGQFDQDFQTEIFEGSSLSGGVMASSDLQRNSALEVSGIVKEGRMRFTFGYNGKQYSEQETENLASSYMQKLTAIIKHCVEKENTELTPSDLSSKNISFEDLEALYQSLID</sequence>
<dbReference type="Gene3D" id="3.30.559.10">
    <property type="entry name" value="Chloramphenicol acetyltransferase-like domain"/>
    <property type="match status" value="1"/>
</dbReference>
<dbReference type="InterPro" id="IPR023213">
    <property type="entry name" value="CAT-like_dom_sf"/>
</dbReference>
<dbReference type="Proteomes" id="UP000186058">
    <property type="component" value="Unassembled WGS sequence"/>
</dbReference>
<dbReference type="InterPro" id="IPR001242">
    <property type="entry name" value="Condensation_dom"/>
</dbReference>
<keyword evidence="4" id="KW-1185">Reference proteome</keyword>
<dbReference type="PANTHER" id="PTHR45398:SF1">
    <property type="entry name" value="ENZYME, PUTATIVE (JCVI)-RELATED"/>
    <property type="match status" value="1"/>
</dbReference>
<protein>
    <recommendedName>
        <fullName evidence="2">Condensation domain-containing protein</fullName>
    </recommendedName>
</protein>
<dbReference type="Gene3D" id="3.30.559.30">
    <property type="entry name" value="Nonribosomal peptide synthetase, condensation domain"/>
    <property type="match status" value="1"/>
</dbReference>
<evidence type="ECO:0000313" key="3">
    <source>
        <dbReference type="EMBL" id="OKP83968.1"/>
    </source>
</evidence>
<dbReference type="Pfam" id="PF00668">
    <property type="entry name" value="Condensation"/>
    <property type="match status" value="1"/>
</dbReference>
<dbReference type="SUPFAM" id="SSF52777">
    <property type="entry name" value="CoA-dependent acyltransferases"/>
    <property type="match status" value="2"/>
</dbReference>
<dbReference type="PANTHER" id="PTHR45398">
    <property type="match status" value="1"/>
</dbReference>
<reference evidence="3 4" key="1">
    <citation type="submission" date="2016-03" db="EMBL/GenBank/DDBJ databases">
        <authorList>
            <person name="Sant'Anna F.H."/>
            <person name="Ambrosini A."/>
            <person name="Souza R."/>
            <person name="Bach E."/>
            <person name="Fernandes G."/>
            <person name="Balsanelli E."/>
            <person name="Baura V.A."/>
            <person name="Souza E.M."/>
            <person name="Passaglia L."/>
        </authorList>
    </citation>
    <scope>NUCLEOTIDE SEQUENCE [LARGE SCALE GENOMIC DNA]</scope>
    <source>
        <strain evidence="3 4">P26E</strain>
    </source>
</reference>
<dbReference type="EMBL" id="LVWI01000057">
    <property type="protein sequence ID" value="OKP83968.1"/>
    <property type="molecule type" value="Genomic_DNA"/>
</dbReference>
<accession>A0ABX3ELX1</accession>
<dbReference type="NCBIfam" id="TIGR01720">
    <property type="entry name" value="NRPS-para261"/>
    <property type="match status" value="1"/>
</dbReference>
<evidence type="ECO:0000259" key="2">
    <source>
        <dbReference type="Pfam" id="PF00668"/>
    </source>
</evidence>